<geneLocation type="plasmid" evidence="1">
    <name>pCME4A9I</name>
</geneLocation>
<proteinExistence type="predicted"/>
<dbReference type="OrthoDB" id="7563896at2"/>
<evidence type="ECO:0000313" key="1">
    <source>
        <dbReference type="EMBL" id="ARU17982.1"/>
    </source>
</evidence>
<geneLocation type="plasmid" evidence="3">
    <name>pcme4a9i</name>
</geneLocation>
<dbReference type="SUPFAM" id="SSF47240">
    <property type="entry name" value="Ferritin-like"/>
    <property type="match status" value="1"/>
</dbReference>
<dbReference type="AlphaFoldDB" id="A0A1Z1FGV9"/>
<organism evidence="1 3">
    <name type="scientific">Croceicoccus marinus</name>
    <dbReference type="NCBI Taxonomy" id="450378"/>
    <lineage>
        <taxon>Bacteria</taxon>
        <taxon>Pseudomonadati</taxon>
        <taxon>Pseudomonadota</taxon>
        <taxon>Alphaproteobacteria</taxon>
        <taxon>Sphingomonadales</taxon>
        <taxon>Erythrobacteraceae</taxon>
        <taxon>Croceicoccus</taxon>
    </lineage>
</organism>
<dbReference type="RefSeq" id="WP_066850461.1">
    <property type="nucleotide sequence ID" value="NZ_CP019603.1"/>
</dbReference>
<dbReference type="InterPro" id="IPR009078">
    <property type="entry name" value="Ferritin-like_SF"/>
</dbReference>
<evidence type="ECO:0000313" key="4">
    <source>
        <dbReference type="Proteomes" id="UP000515297"/>
    </source>
</evidence>
<keyword evidence="3" id="KW-1185">Reference proteome</keyword>
<evidence type="ECO:0000313" key="3">
    <source>
        <dbReference type="Proteomes" id="UP000195807"/>
    </source>
</evidence>
<dbReference type="Proteomes" id="UP000195807">
    <property type="component" value="Plasmid pCME4A9I"/>
</dbReference>
<dbReference type="EMBL" id="CP019603">
    <property type="protein sequence ID" value="ARU17982.1"/>
    <property type="molecule type" value="Genomic_DNA"/>
</dbReference>
<dbReference type="STRING" id="450378.GCA_001661675_03386"/>
<dbReference type="Proteomes" id="UP000515297">
    <property type="component" value="Plasmid plas1"/>
</dbReference>
<protein>
    <submittedName>
        <fullName evidence="2">DUF892 family protein</fullName>
    </submittedName>
</protein>
<sequence>MSTQPALPGDETSSLRELLRLCLWDLYAGCQAVEQRLPAVARHAADASWRAEVQDLPAAARLRAQRMHAAAAGGCDDGPDNLWMDGIMDDAERDTRTIAAGPLLDIAMIGAVHKAIAAERASILTAKAISAQLGESAALQALTLNEGELRGQEVTLDQRLQALTSTI</sequence>
<reference evidence="1 3" key="1">
    <citation type="submission" date="2017-01" db="EMBL/GenBank/DDBJ databases">
        <title>Complete genome sequence of esterase-producing bacterium Croceicoccus marinus E4A9.</title>
        <authorList>
            <person name="Wu Y.-H."/>
            <person name="Cheng H."/>
            <person name="Xu L."/>
            <person name="Huo Y.-Y."/>
            <person name="Wang C.-S."/>
            <person name="Xu X.-W."/>
        </authorList>
    </citation>
    <scope>NUCLEOTIDE SEQUENCE [LARGE SCALE GENOMIC DNA]</scope>
    <source>
        <strain evidence="1 3">E4A9</strain>
        <plasmid evidence="1">pCME4A9I</plasmid>
        <plasmid evidence="3">Plasmid pcme4a9i</plasmid>
    </source>
</reference>
<dbReference type="EMBL" id="CP060053">
    <property type="protein sequence ID" value="QNE07486.1"/>
    <property type="molecule type" value="Genomic_DNA"/>
</dbReference>
<dbReference type="InterPro" id="IPR012347">
    <property type="entry name" value="Ferritin-like"/>
</dbReference>
<name>A0A1Z1FGV9_9SPHN</name>
<accession>A0A1Z1FGV9</accession>
<dbReference type="KEGG" id="cman:A9D14_16850"/>
<evidence type="ECO:0000313" key="2">
    <source>
        <dbReference type="EMBL" id="QNE07486.1"/>
    </source>
</evidence>
<keyword evidence="1" id="KW-0614">Plasmid</keyword>
<dbReference type="Gene3D" id="1.20.1260.10">
    <property type="match status" value="1"/>
</dbReference>
<geneLocation type="plasmid" evidence="2 4">
    <name>plas1</name>
</geneLocation>
<gene>
    <name evidence="1" type="ORF">A9D14_16850</name>
    <name evidence="2" type="ORF">H4O24_16560</name>
</gene>
<reference evidence="2 4" key="2">
    <citation type="submission" date="2020-08" db="EMBL/GenBank/DDBJ databases">
        <authorList>
            <person name="Liu G."/>
            <person name="Sun C."/>
        </authorList>
    </citation>
    <scope>NUCLEOTIDE SEQUENCE [LARGE SCALE GENOMIC DNA]</scope>
    <source>
        <strain evidence="2 4">OT19</strain>
        <plasmid evidence="2 4">plas1</plasmid>
    </source>
</reference>